<dbReference type="Pfam" id="PF24883">
    <property type="entry name" value="NPHP3_N"/>
    <property type="match status" value="1"/>
</dbReference>
<name>A0ABZ2WXA3_9HYPO</name>
<dbReference type="PANTHER" id="PTHR10039">
    <property type="entry name" value="AMELOGENIN"/>
    <property type="match status" value="1"/>
</dbReference>
<dbReference type="InterPro" id="IPR056884">
    <property type="entry name" value="NPHP3-like_N"/>
</dbReference>
<feature type="domain" description="NACHT" evidence="2">
    <location>
        <begin position="48"/>
        <end position="191"/>
    </location>
</feature>
<evidence type="ECO:0000256" key="1">
    <source>
        <dbReference type="ARBA" id="ARBA00022737"/>
    </source>
</evidence>
<proteinExistence type="predicted"/>
<accession>A0ABZ2WXA3</accession>
<dbReference type="InterPro" id="IPR007111">
    <property type="entry name" value="NACHT_NTPase"/>
</dbReference>
<sequence>MQLKDLLINPKDALDHIYHPENSFCLEGTRVAVLQEIETWSSNSKSPCICWLPGLAGTGKSTISRTVARDLKGKSLGASFFFKTGAGNRGDGRFVFSIIAYQLALNFPPIRPHILVAVKEDPASAMAPMKVQWQRLFLNPLSKLQLQELGKPLVLVMDALDECEEDDRKQILQLLQTSCPAALRVFITSRPELDIEGQFTSYQQSHQQIVLHRVDIGTIEKDITAFLKHNVRDFVSEYNQCHPQKHLQMEAKWPGNTRFQLLVQRSLPLFIAAATFIRMIKDRHWIKSPDYKIDFIIHESTTVNSLYEALYRPVLGLILGGCPEEDRGRVAESFVDVVGSLIFLGSPLSVTALANILELDAREFMGQIDPLRYVIDVPSDDGKIQLFHLSFRDYLLSNSAGELQVDEAKCHAKLASRCIKLLKAKLKTNICGLASPGMRIQEIDPAIVDKYLPTEVQYACLYWAFHLMLSGTCLGDPNKDNKAKSILDFLQAFFSNWVEVLCLLRKLDDSFIILDRLQTMVDVNNYLFITHDIPADSLSQDTSGSQILRFIADARQFIRYFRSGIQEAPLQLYYSGVIFSPKASIVP</sequence>
<evidence type="ECO:0000313" key="3">
    <source>
        <dbReference type="EMBL" id="WZH45391.1"/>
    </source>
</evidence>
<dbReference type="Gene3D" id="3.40.50.300">
    <property type="entry name" value="P-loop containing nucleotide triphosphate hydrolases"/>
    <property type="match status" value="1"/>
</dbReference>
<reference evidence="3 4" key="1">
    <citation type="submission" date="2024-04" db="EMBL/GenBank/DDBJ databases">
        <title>Complete genome sequence of Fusarium acuminatum.</title>
        <authorList>
            <person name="Lan B."/>
        </authorList>
    </citation>
    <scope>NUCLEOTIDE SEQUENCE [LARGE SCALE GENOMIC DNA]</scope>
    <source>
        <strain evidence="3">1A</strain>
    </source>
</reference>
<organism evidence="3 4">
    <name type="scientific">Fusarium acuminatum</name>
    <dbReference type="NCBI Taxonomy" id="5515"/>
    <lineage>
        <taxon>Eukaryota</taxon>
        <taxon>Fungi</taxon>
        <taxon>Dikarya</taxon>
        <taxon>Ascomycota</taxon>
        <taxon>Pezizomycotina</taxon>
        <taxon>Sordariomycetes</taxon>
        <taxon>Hypocreomycetidae</taxon>
        <taxon>Hypocreales</taxon>
        <taxon>Nectriaceae</taxon>
        <taxon>Fusarium</taxon>
        <taxon>Fusarium tricinctum species complex</taxon>
    </lineage>
</organism>
<keyword evidence="4" id="KW-1185">Reference proteome</keyword>
<dbReference type="InterPro" id="IPR027417">
    <property type="entry name" value="P-loop_NTPase"/>
</dbReference>
<gene>
    <name evidence="3" type="ORF">QYS62_006445</name>
</gene>
<dbReference type="SUPFAM" id="SSF52540">
    <property type="entry name" value="P-loop containing nucleoside triphosphate hydrolases"/>
    <property type="match status" value="1"/>
</dbReference>
<dbReference type="PANTHER" id="PTHR10039:SF14">
    <property type="entry name" value="NACHT DOMAIN-CONTAINING PROTEIN"/>
    <property type="match status" value="1"/>
</dbReference>
<keyword evidence="1" id="KW-0677">Repeat</keyword>
<evidence type="ECO:0000313" key="4">
    <source>
        <dbReference type="Proteomes" id="UP001489902"/>
    </source>
</evidence>
<dbReference type="PROSITE" id="PS50837">
    <property type="entry name" value="NACHT"/>
    <property type="match status" value="1"/>
</dbReference>
<protein>
    <submittedName>
        <fullName evidence="3">NACHT domain-containing protein</fullName>
    </submittedName>
</protein>
<evidence type="ECO:0000259" key="2">
    <source>
        <dbReference type="PROSITE" id="PS50837"/>
    </source>
</evidence>
<dbReference type="EMBL" id="CP151262">
    <property type="protein sequence ID" value="WZH45391.1"/>
    <property type="molecule type" value="Genomic_DNA"/>
</dbReference>
<dbReference type="Proteomes" id="UP001489902">
    <property type="component" value="Chromosome 3"/>
</dbReference>